<evidence type="ECO:0000313" key="2">
    <source>
        <dbReference type="Proteomes" id="UP000249464"/>
    </source>
</evidence>
<gene>
    <name evidence="1" type="primary">BQ5605_C006g04093</name>
    <name evidence="1" type="ORF">BQ5605_C006G04093</name>
</gene>
<reference evidence="1 2" key="1">
    <citation type="submission" date="2016-11" db="EMBL/GenBank/DDBJ databases">
        <authorList>
            <person name="Jaros S."/>
            <person name="Januszkiewicz K."/>
            <person name="Wedrychowicz H."/>
        </authorList>
    </citation>
    <scope>NUCLEOTIDE SEQUENCE [LARGE SCALE GENOMIC DNA]</scope>
</reference>
<protein>
    <submittedName>
        <fullName evidence="1">BQ5605_C006g04093 protein</fullName>
    </submittedName>
</protein>
<dbReference type="Proteomes" id="UP000249464">
    <property type="component" value="Unassembled WGS sequence"/>
</dbReference>
<name>A0A2X0MA42_9BASI</name>
<organism evidence="1 2">
    <name type="scientific">Microbotryum silenes-dioicae</name>
    <dbReference type="NCBI Taxonomy" id="796604"/>
    <lineage>
        <taxon>Eukaryota</taxon>
        <taxon>Fungi</taxon>
        <taxon>Dikarya</taxon>
        <taxon>Basidiomycota</taxon>
        <taxon>Pucciniomycotina</taxon>
        <taxon>Microbotryomycetes</taxon>
        <taxon>Microbotryales</taxon>
        <taxon>Microbotryaceae</taxon>
        <taxon>Microbotryum</taxon>
    </lineage>
</organism>
<accession>A0A2X0MA42</accession>
<dbReference type="EMBL" id="FQNC01000044">
    <property type="protein sequence ID" value="SGY55920.1"/>
    <property type="molecule type" value="Genomic_DNA"/>
</dbReference>
<sequence length="99" mass="10800">MEHQYSPSFWCQPDGEGTEEARCARSLFLIPVARSKARALHARTINSNTGEGSSHRKALLIPSKLALASDACMHGLGIVINGYSAYFALPEGWMDLPQP</sequence>
<evidence type="ECO:0000313" key="1">
    <source>
        <dbReference type="EMBL" id="SGY55920.1"/>
    </source>
</evidence>
<dbReference type="STRING" id="796604.A0A2X0MA42"/>
<keyword evidence="2" id="KW-1185">Reference proteome</keyword>
<dbReference type="AlphaFoldDB" id="A0A2X0MA42"/>
<proteinExistence type="predicted"/>